<reference evidence="1 2" key="2">
    <citation type="journal article" date="2022" name="Mol. Ecol. Resour.">
        <title>The genomes of chicory, endive, great burdock and yacon provide insights into Asteraceae paleo-polyploidization history and plant inulin production.</title>
        <authorList>
            <person name="Fan W."/>
            <person name="Wang S."/>
            <person name="Wang H."/>
            <person name="Wang A."/>
            <person name="Jiang F."/>
            <person name="Liu H."/>
            <person name="Zhao H."/>
            <person name="Xu D."/>
            <person name="Zhang Y."/>
        </authorList>
    </citation>
    <scope>NUCLEOTIDE SEQUENCE [LARGE SCALE GENOMIC DNA]</scope>
    <source>
        <strain evidence="2">cv. Yunnan</strain>
        <tissue evidence="1">Leaves</tissue>
    </source>
</reference>
<reference evidence="2" key="1">
    <citation type="journal article" date="2022" name="Mol. Ecol. Resour.">
        <title>The genomes of chicory, endive, great burdock and yacon provide insights into Asteraceae palaeo-polyploidization history and plant inulin production.</title>
        <authorList>
            <person name="Fan W."/>
            <person name="Wang S."/>
            <person name="Wang H."/>
            <person name="Wang A."/>
            <person name="Jiang F."/>
            <person name="Liu H."/>
            <person name="Zhao H."/>
            <person name="Xu D."/>
            <person name="Zhang Y."/>
        </authorList>
    </citation>
    <scope>NUCLEOTIDE SEQUENCE [LARGE SCALE GENOMIC DNA]</scope>
    <source>
        <strain evidence="2">cv. Yunnan</strain>
    </source>
</reference>
<evidence type="ECO:0000313" key="1">
    <source>
        <dbReference type="EMBL" id="KAI3815198.1"/>
    </source>
</evidence>
<name>A0ACB9J419_9ASTR</name>
<gene>
    <name evidence="1" type="ORF">L1987_14858</name>
</gene>
<protein>
    <submittedName>
        <fullName evidence="1">Uncharacterized protein</fullName>
    </submittedName>
</protein>
<dbReference type="EMBL" id="CM042022">
    <property type="protein sequence ID" value="KAI3815198.1"/>
    <property type="molecule type" value="Genomic_DNA"/>
</dbReference>
<organism evidence="1 2">
    <name type="scientific">Smallanthus sonchifolius</name>
    <dbReference type="NCBI Taxonomy" id="185202"/>
    <lineage>
        <taxon>Eukaryota</taxon>
        <taxon>Viridiplantae</taxon>
        <taxon>Streptophyta</taxon>
        <taxon>Embryophyta</taxon>
        <taxon>Tracheophyta</taxon>
        <taxon>Spermatophyta</taxon>
        <taxon>Magnoliopsida</taxon>
        <taxon>eudicotyledons</taxon>
        <taxon>Gunneridae</taxon>
        <taxon>Pentapetalae</taxon>
        <taxon>asterids</taxon>
        <taxon>campanulids</taxon>
        <taxon>Asterales</taxon>
        <taxon>Asteraceae</taxon>
        <taxon>Asteroideae</taxon>
        <taxon>Heliantheae alliance</taxon>
        <taxon>Millerieae</taxon>
        <taxon>Smallanthus</taxon>
    </lineage>
</organism>
<proteinExistence type="predicted"/>
<evidence type="ECO:0000313" key="2">
    <source>
        <dbReference type="Proteomes" id="UP001056120"/>
    </source>
</evidence>
<keyword evidence="2" id="KW-1185">Reference proteome</keyword>
<comment type="caution">
    <text evidence="1">The sequence shown here is derived from an EMBL/GenBank/DDBJ whole genome shotgun (WGS) entry which is preliminary data.</text>
</comment>
<dbReference type="Proteomes" id="UP001056120">
    <property type="component" value="Linkage Group LG05"/>
</dbReference>
<accession>A0ACB9J419</accession>
<sequence length="160" mass="17907">MACLNVKVKNENQGGFMDPRISFSNDFIDSNHHEESYTEAPVSSDFEFSVPTFSSNSADEVFFKGKLPPLKEKVVTLRDELLTGHDDDDIFTNNKNSTGWWREKFGLRKGQSGKSDNKNLGGLETIDEAKIKPTFYSPNFTVIELDGHSGSLLPEAQNLL</sequence>